<proteinExistence type="predicted"/>
<accession>A0ABS7G6P8</accession>
<dbReference type="InterPro" id="IPR011990">
    <property type="entry name" value="TPR-like_helical_dom_sf"/>
</dbReference>
<dbReference type="Gene3D" id="1.25.40.10">
    <property type="entry name" value="Tetratricopeptide repeat domain"/>
    <property type="match status" value="1"/>
</dbReference>
<feature type="domain" description="Bacterial transcriptional activator" evidence="2">
    <location>
        <begin position="629"/>
        <end position="765"/>
    </location>
</feature>
<reference evidence="3 4" key="1">
    <citation type="submission" date="2021-07" db="EMBL/GenBank/DDBJ databases">
        <title>Actinomadura sp. PM05-2 isolated from lichen.</title>
        <authorList>
            <person name="Somphong A."/>
            <person name="Phongsopitanun W."/>
            <person name="Tanasupawat S."/>
            <person name="Peongsungnone V."/>
        </authorList>
    </citation>
    <scope>NUCLEOTIDE SEQUENCE [LARGE SCALE GENOMIC DNA]</scope>
    <source>
        <strain evidence="3 4">PM05-2</strain>
    </source>
</reference>
<dbReference type="PANTHER" id="PTHR35807">
    <property type="entry name" value="TRANSCRIPTIONAL REGULATOR REDD-RELATED"/>
    <property type="match status" value="1"/>
</dbReference>
<gene>
    <name evidence="3" type="ORF">K1Y72_33440</name>
</gene>
<protein>
    <recommendedName>
        <fullName evidence="2">Bacterial transcriptional activator domain-containing protein</fullName>
    </recommendedName>
</protein>
<dbReference type="SUPFAM" id="SSF48452">
    <property type="entry name" value="TPR-like"/>
    <property type="match status" value="1"/>
</dbReference>
<comment type="caution">
    <text evidence="3">The sequence shown here is derived from an EMBL/GenBank/DDBJ whole genome shotgun (WGS) entry which is preliminary data.</text>
</comment>
<feature type="region of interest" description="Disordered" evidence="1">
    <location>
        <begin position="391"/>
        <end position="410"/>
    </location>
</feature>
<feature type="region of interest" description="Disordered" evidence="1">
    <location>
        <begin position="75"/>
        <end position="222"/>
    </location>
</feature>
<evidence type="ECO:0000313" key="3">
    <source>
        <dbReference type="EMBL" id="MBW8487298.1"/>
    </source>
</evidence>
<organism evidence="3 4">
    <name type="scientific">Actinomadura parmotrematis</name>
    <dbReference type="NCBI Taxonomy" id="2864039"/>
    <lineage>
        <taxon>Bacteria</taxon>
        <taxon>Bacillati</taxon>
        <taxon>Actinomycetota</taxon>
        <taxon>Actinomycetes</taxon>
        <taxon>Streptosporangiales</taxon>
        <taxon>Thermomonosporaceae</taxon>
        <taxon>Actinomadura</taxon>
    </lineage>
</organism>
<evidence type="ECO:0000256" key="1">
    <source>
        <dbReference type="SAM" id="MobiDB-lite"/>
    </source>
</evidence>
<dbReference type="SMART" id="SM01043">
    <property type="entry name" value="BTAD"/>
    <property type="match status" value="1"/>
</dbReference>
<name>A0ABS7G6P8_9ACTN</name>
<evidence type="ECO:0000259" key="2">
    <source>
        <dbReference type="SMART" id="SM01043"/>
    </source>
</evidence>
<dbReference type="InterPro" id="IPR005158">
    <property type="entry name" value="BTAD"/>
</dbReference>
<feature type="region of interest" description="Disordered" evidence="1">
    <location>
        <begin position="266"/>
        <end position="288"/>
    </location>
</feature>
<sequence>MASMWPLWSRGSLSWTSRVLAPGVLVVGVVLVPVGSADATAMGRRDCAKLKGAAAQMYDQKTFCRNLKTQAQPGKVDIGKALQGSLRTPRKKAVKGRRRMGGPQRSTTPQPRRSVPAHSSAAKSRTSNKRPGSMAGPDVQEPAPARPVRGVAERRETSAPISGSSGHRPDDSVTEVLPRAGKGEGRAPVTAPAPWETSANTSTVSAEHSAARPTGRFAERSTGSGAEMAAQVGAAAAVMLAAATGGWLLTVRGGGVARLRYRRRPHRVAAAPPPKPVPTASQKVPVAPSGPSGLAVPIELGSDAARPVLVDLAATGGLQLIGPDARDAERALMVQALVKAAAGECRILTTRSDLTEILGEQGAQRAAAMAGVQVADTCEEALTELGAAIVGRTSDDGSDTPTAAAHDDETEEPVPLVCVLTVAEHDIRLRADLCQGAALKVGAVVRGDWPHGATVNIEQATVTKATGPGVDRVTGASVPLLDTAAAYERLPVSASSGAASTAAGAAETAAQGEALGLGRVRTVEKPGMVRLMGQYVIEGPSGQVCARTTDLRALLGLLAEHNSTLLTPTTAAAKMWEGDPPSRDRLRTLLKDARGKLCDALGQPAGQGRVLIENVRATGYRLNDKQLTCDVWEFHDLLKAAATADQDTKQQLLNRAVELYQGPYLLDLQHGWAQTASRLTAGHVVQALAQLASLQDGPEPAAAHLERAVGIDPGQQHIHRRLMQAYAAMGRLDAVRTTYQRLAEHLRAQAGKPELQTTRLYEKLTTVGV</sequence>
<dbReference type="EMBL" id="JAIBOA010000032">
    <property type="protein sequence ID" value="MBW8487298.1"/>
    <property type="molecule type" value="Genomic_DNA"/>
</dbReference>
<evidence type="ECO:0000313" key="4">
    <source>
        <dbReference type="Proteomes" id="UP000774570"/>
    </source>
</evidence>
<dbReference type="InterPro" id="IPR016032">
    <property type="entry name" value="Sig_transdc_resp-reg_C-effctor"/>
</dbReference>
<keyword evidence="4" id="KW-1185">Reference proteome</keyword>
<feature type="compositionally biased region" description="Basic residues" evidence="1">
    <location>
        <begin position="88"/>
        <end position="100"/>
    </location>
</feature>
<dbReference type="SUPFAM" id="SSF46894">
    <property type="entry name" value="C-terminal effector domain of the bipartite response regulators"/>
    <property type="match status" value="1"/>
</dbReference>
<dbReference type="Pfam" id="PF03704">
    <property type="entry name" value="BTAD"/>
    <property type="match status" value="1"/>
</dbReference>
<feature type="compositionally biased region" description="Polar residues" evidence="1">
    <location>
        <begin position="197"/>
        <end position="206"/>
    </location>
</feature>
<dbReference type="Proteomes" id="UP000774570">
    <property type="component" value="Unassembled WGS sequence"/>
</dbReference>
<dbReference type="Gene3D" id="1.10.10.10">
    <property type="entry name" value="Winged helix-like DNA-binding domain superfamily/Winged helix DNA-binding domain"/>
    <property type="match status" value="1"/>
</dbReference>
<dbReference type="InterPro" id="IPR036388">
    <property type="entry name" value="WH-like_DNA-bd_sf"/>
</dbReference>
<dbReference type="InterPro" id="IPR051677">
    <property type="entry name" value="AfsR-DnrI-RedD_regulator"/>
</dbReference>